<dbReference type="WBParaSite" id="HPBE_0001861801-mRNA-1">
    <property type="protein sequence ID" value="HPBE_0001861801-mRNA-1"/>
    <property type="gene ID" value="HPBE_0001861801"/>
</dbReference>
<name>A0A183G9J4_HELPZ</name>
<reference evidence="1 2" key="1">
    <citation type="submission" date="2018-11" db="EMBL/GenBank/DDBJ databases">
        <authorList>
            <consortium name="Pathogen Informatics"/>
        </authorList>
    </citation>
    <scope>NUCLEOTIDE SEQUENCE [LARGE SCALE GENOMIC DNA]</scope>
</reference>
<evidence type="ECO:0000313" key="3">
    <source>
        <dbReference type="WBParaSite" id="HPBE_0001861801-mRNA-1"/>
    </source>
</evidence>
<accession>A0A3P8EY99</accession>
<protein>
    <submittedName>
        <fullName evidence="3">Transposase</fullName>
    </submittedName>
</protein>
<evidence type="ECO:0000313" key="2">
    <source>
        <dbReference type="Proteomes" id="UP000050761"/>
    </source>
</evidence>
<evidence type="ECO:0000313" key="1">
    <source>
        <dbReference type="EMBL" id="VDP12276.1"/>
    </source>
</evidence>
<dbReference type="EMBL" id="UZAH01030808">
    <property type="protein sequence ID" value="VDP12276.1"/>
    <property type="molecule type" value="Genomic_DNA"/>
</dbReference>
<organism evidence="2 3">
    <name type="scientific">Heligmosomoides polygyrus</name>
    <name type="common">Parasitic roundworm</name>
    <dbReference type="NCBI Taxonomy" id="6339"/>
    <lineage>
        <taxon>Eukaryota</taxon>
        <taxon>Metazoa</taxon>
        <taxon>Ecdysozoa</taxon>
        <taxon>Nematoda</taxon>
        <taxon>Chromadorea</taxon>
        <taxon>Rhabditida</taxon>
        <taxon>Rhabditina</taxon>
        <taxon>Rhabditomorpha</taxon>
        <taxon>Strongyloidea</taxon>
        <taxon>Heligmosomidae</taxon>
        <taxon>Heligmosomoides</taxon>
    </lineage>
</organism>
<reference evidence="3" key="2">
    <citation type="submission" date="2019-09" db="UniProtKB">
        <authorList>
            <consortium name="WormBaseParasite"/>
        </authorList>
    </citation>
    <scope>IDENTIFICATION</scope>
</reference>
<gene>
    <name evidence="1" type="ORF">HPBE_LOCUS18617</name>
</gene>
<sequence>MRKQDEHAMSLAQRGIEKTMLEATGLTHTGESPPKLRASTTFEDMNRCRMGQVVENQVAGHVMRFVDTRWTRAVTDWIPRNVKRTPRRPPARRLDFFLKTSTTGMTLFVSLEQGGSLKYSGTRQGRMETLRPLERVND</sequence>
<dbReference type="Proteomes" id="UP000050761">
    <property type="component" value="Unassembled WGS sequence"/>
</dbReference>
<dbReference type="AlphaFoldDB" id="A0A183G9J4"/>
<accession>A0A183G9J4</accession>
<keyword evidence="2" id="KW-1185">Reference proteome</keyword>
<proteinExistence type="predicted"/>